<evidence type="ECO:0000256" key="1">
    <source>
        <dbReference type="ARBA" id="ARBA00004123"/>
    </source>
</evidence>
<dbReference type="SMART" id="SM00674">
    <property type="entry name" value="CENPB"/>
    <property type="match status" value="1"/>
</dbReference>
<dbReference type="InterPro" id="IPR007889">
    <property type="entry name" value="HTH_Psq"/>
</dbReference>
<dbReference type="InterPro" id="IPR009057">
    <property type="entry name" value="Homeodomain-like_sf"/>
</dbReference>
<dbReference type="PANTHER" id="PTHR19303">
    <property type="entry name" value="TRANSPOSON"/>
    <property type="match status" value="1"/>
</dbReference>
<evidence type="ECO:0000259" key="5">
    <source>
        <dbReference type="PROSITE" id="PS51253"/>
    </source>
</evidence>
<dbReference type="PANTHER" id="PTHR19303:SF73">
    <property type="entry name" value="PROTEIN PDC2"/>
    <property type="match status" value="1"/>
</dbReference>
<evidence type="ECO:0000256" key="2">
    <source>
        <dbReference type="ARBA" id="ARBA00023125"/>
    </source>
</evidence>
<gene>
    <name evidence="6" type="ORF">Pcinc_007251</name>
</gene>
<dbReference type="SUPFAM" id="SSF46689">
    <property type="entry name" value="Homeodomain-like"/>
    <property type="match status" value="2"/>
</dbReference>
<dbReference type="PROSITE" id="PS51253">
    <property type="entry name" value="HTH_CENPB"/>
    <property type="match status" value="1"/>
</dbReference>
<keyword evidence="7" id="KW-1185">Reference proteome</keyword>
<sequence length="852" mass="94292">MDDLHRGTCTELERLAAAAATMDYSESLAAAPPLSVTTPAAPVLAATTPQFHSDDHFQRQYHPSRQETHNIRVVAYDQGASSPHRAPPPPPPPPTHNIQLAPPAAHTHHAPQTTIQYITADRSTTHYGRTAQCVTTAMVEMQYPATPQVVVETISQPEPQQQYQQQPPPPPPPEPPLDHHHHQHHHHQHHHPQHSVTPSPPTPLVSTKEKKRSLTSSSGRKRKAVIKEQQGGELMDEEGERGGDKDPSGLVELPTPVTDAEGNMVYPCGLCWLNLSSPEAWQQHATDHAASASRRRNGLSLEVKIEIIKRINSGEKQSDMAEEYKVNRSTIKSIMKKSSSYLQCWKKGMFHPDSKRLKGPKREDIEAALYSWYRQAVASGTPVSGPILCSKALAFATKLGHTDFKATHGWLDRFKKRKNIVFGRAPARRKREEEENSTSDLKPGEWQTGVLQQLLMEYEPGDIFAVDEIGLLYRTLPSMVPSLSGERCAGGIRSRIRLTVLLCGNMTGTEKFPLLVVGKHPKPSSFRHVKSLPVQYLANQKAWMTSDSFGAWLQDVDSWFVQQGRRVVVIASYLPIHSKPPGGLRSVRLVTAPQGFLGPLHHGVVVTFKRNYRRGILETLVAQLQRDDSPQSRRPRRPDTNLSLLTCLHQLANAWHSITDGVISASFSRAGVSKYGAWGAPPPPPPDPALGAENLTLLHRLRTLGLPIPDMTFDDYVHFDDAVQTCCLNNDDDILAVVTGADRDDDDDDDDVQRHHDDIDDDEEVHGRPGDNVRDGVGGGGVVRETTAAARGPSPDQVEAALSTLRRHIQYQEGAQEMFRILAHLEYLIYKCQGGRKGVGVQPTAAIPTHPH</sequence>
<dbReference type="Proteomes" id="UP001286313">
    <property type="component" value="Unassembled WGS sequence"/>
</dbReference>
<feature type="compositionally biased region" description="Basic residues" evidence="4">
    <location>
        <begin position="209"/>
        <end position="224"/>
    </location>
</feature>
<evidence type="ECO:0000256" key="3">
    <source>
        <dbReference type="ARBA" id="ARBA00023242"/>
    </source>
</evidence>
<comment type="subcellular location">
    <subcellularLocation>
        <location evidence="1">Nucleus</location>
    </subcellularLocation>
</comment>
<feature type="compositionally biased region" description="Pro residues" evidence="4">
    <location>
        <begin position="85"/>
        <end position="95"/>
    </location>
</feature>
<protein>
    <recommendedName>
        <fullName evidence="5">HTH CENPB-type domain-containing protein</fullName>
    </recommendedName>
</protein>
<dbReference type="InterPro" id="IPR006600">
    <property type="entry name" value="HTH_CenpB_DNA-bd_dom"/>
</dbReference>
<dbReference type="Pfam" id="PF04218">
    <property type="entry name" value="CENP-B_N"/>
    <property type="match status" value="1"/>
</dbReference>
<feature type="region of interest" description="Disordered" evidence="4">
    <location>
        <begin position="78"/>
        <end position="110"/>
    </location>
</feature>
<feature type="compositionally biased region" description="Pro residues" evidence="4">
    <location>
        <begin position="166"/>
        <end position="175"/>
    </location>
</feature>
<dbReference type="GO" id="GO:0005634">
    <property type="term" value="C:nucleus"/>
    <property type="evidence" value="ECO:0007669"/>
    <property type="project" value="UniProtKB-SubCell"/>
</dbReference>
<dbReference type="InterPro" id="IPR050863">
    <property type="entry name" value="CenT-Element_Derived"/>
</dbReference>
<feature type="region of interest" description="Disordered" evidence="4">
    <location>
        <begin position="157"/>
        <end position="253"/>
    </location>
</feature>
<evidence type="ECO:0000256" key="4">
    <source>
        <dbReference type="SAM" id="MobiDB-lite"/>
    </source>
</evidence>
<organism evidence="6 7">
    <name type="scientific">Petrolisthes cinctipes</name>
    <name type="common">Flat porcelain crab</name>
    <dbReference type="NCBI Taxonomy" id="88211"/>
    <lineage>
        <taxon>Eukaryota</taxon>
        <taxon>Metazoa</taxon>
        <taxon>Ecdysozoa</taxon>
        <taxon>Arthropoda</taxon>
        <taxon>Crustacea</taxon>
        <taxon>Multicrustacea</taxon>
        <taxon>Malacostraca</taxon>
        <taxon>Eumalacostraca</taxon>
        <taxon>Eucarida</taxon>
        <taxon>Decapoda</taxon>
        <taxon>Pleocyemata</taxon>
        <taxon>Anomura</taxon>
        <taxon>Galatheoidea</taxon>
        <taxon>Porcellanidae</taxon>
        <taxon>Petrolisthes</taxon>
    </lineage>
</organism>
<evidence type="ECO:0000313" key="7">
    <source>
        <dbReference type="Proteomes" id="UP001286313"/>
    </source>
</evidence>
<name>A0AAE1G8W5_PETCI</name>
<comment type="caution">
    <text evidence="6">The sequence shown here is derived from an EMBL/GenBank/DDBJ whole genome shotgun (WGS) entry which is preliminary data.</text>
</comment>
<dbReference type="EMBL" id="JAWQEG010000537">
    <property type="protein sequence ID" value="KAK3888718.1"/>
    <property type="molecule type" value="Genomic_DNA"/>
</dbReference>
<dbReference type="Pfam" id="PF03184">
    <property type="entry name" value="DDE_1"/>
    <property type="match status" value="1"/>
</dbReference>
<feature type="compositionally biased region" description="Basic residues" evidence="4">
    <location>
        <begin position="179"/>
        <end position="193"/>
    </location>
</feature>
<dbReference type="AlphaFoldDB" id="A0AAE1G8W5"/>
<feature type="domain" description="HTH CENPB-type" evidence="5">
    <location>
        <begin position="353"/>
        <end position="424"/>
    </location>
</feature>
<feature type="compositionally biased region" description="Basic and acidic residues" evidence="4">
    <location>
        <begin position="765"/>
        <end position="774"/>
    </location>
</feature>
<feature type="compositionally biased region" description="Low complexity" evidence="4">
    <location>
        <begin position="101"/>
        <end position="110"/>
    </location>
</feature>
<dbReference type="GO" id="GO:0003677">
    <property type="term" value="F:DNA binding"/>
    <property type="evidence" value="ECO:0007669"/>
    <property type="project" value="UniProtKB-KW"/>
</dbReference>
<evidence type="ECO:0000313" key="6">
    <source>
        <dbReference type="EMBL" id="KAK3888718.1"/>
    </source>
</evidence>
<keyword evidence="3" id="KW-0539">Nucleus</keyword>
<dbReference type="Gene3D" id="1.10.10.60">
    <property type="entry name" value="Homeodomain-like"/>
    <property type="match status" value="2"/>
</dbReference>
<feature type="region of interest" description="Disordered" evidence="4">
    <location>
        <begin position="741"/>
        <end position="796"/>
    </location>
</feature>
<dbReference type="Pfam" id="PF03221">
    <property type="entry name" value="HTH_Tnp_Tc5"/>
    <property type="match status" value="1"/>
</dbReference>
<proteinExistence type="predicted"/>
<keyword evidence="2" id="KW-0238">DNA-binding</keyword>
<dbReference type="InterPro" id="IPR004875">
    <property type="entry name" value="DDE_SF_endonuclease_dom"/>
</dbReference>
<reference evidence="6" key="1">
    <citation type="submission" date="2023-10" db="EMBL/GenBank/DDBJ databases">
        <title>Genome assemblies of two species of porcelain crab, Petrolisthes cinctipes and Petrolisthes manimaculis (Anomura: Porcellanidae).</title>
        <authorList>
            <person name="Angst P."/>
        </authorList>
    </citation>
    <scope>NUCLEOTIDE SEQUENCE</scope>
    <source>
        <strain evidence="6">PB745_01</strain>
        <tissue evidence="6">Gill</tissue>
    </source>
</reference>
<accession>A0AAE1G8W5</accession>